<keyword evidence="2" id="KW-0597">Phosphoprotein</keyword>
<dbReference type="GO" id="GO:0031177">
    <property type="term" value="F:phosphopantetheine binding"/>
    <property type="evidence" value="ECO:0007669"/>
    <property type="project" value="InterPro"/>
</dbReference>
<dbReference type="InterPro" id="IPR032088">
    <property type="entry name" value="SAT"/>
</dbReference>
<reference evidence="9 10" key="1">
    <citation type="journal article" date="2019" name="Appl. Microbiol. Biotechnol.">
        <title>Genome sequence of Isaria javanica and comparative genome analysis insights into family S53 peptidase evolution in fungal entomopathogens.</title>
        <authorList>
            <person name="Lin R."/>
            <person name="Zhang X."/>
            <person name="Xin B."/>
            <person name="Zou M."/>
            <person name="Gao Y."/>
            <person name="Qin F."/>
            <person name="Hu Q."/>
            <person name="Xie B."/>
            <person name="Cheng X."/>
        </authorList>
    </citation>
    <scope>NUCLEOTIDE SEQUENCE [LARGE SCALE GENOMIC DNA]</scope>
    <source>
        <strain evidence="9 10">IJ1G</strain>
    </source>
</reference>
<dbReference type="SUPFAM" id="SSF47336">
    <property type="entry name" value="ACP-like"/>
    <property type="match status" value="1"/>
</dbReference>
<dbReference type="InterPro" id="IPR041068">
    <property type="entry name" value="HTH_51"/>
</dbReference>
<dbReference type="InterPro" id="IPR013217">
    <property type="entry name" value="Methyltransf_12"/>
</dbReference>
<feature type="region of interest" description="Disordered" evidence="6">
    <location>
        <begin position="1758"/>
        <end position="1789"/>
    </location>
</feature>
<dbReference type="STRING" id="43265.A0A545W8D3"/>
<dbReference type="InterPro" id="IPR014031">
    <property type="entry name" value="Ketoacyl_synth_C"/>
</dbReference>
<dbReference type="Proteomes" id="UP000315783">
    <property type="component" value="Unassembled WGS sequence"/>
</dbReference>
<dbReference type="GO" id="GO:0006633">
    <property type="term" value="P:fatty acid biosynthetic process"/>
    <property type="evidence" value="ECO:0007669"/>
    <property type="project" value="InterPro"/>
</dbReference>
<dbReference type="PANTHER" id="PTHR45681">
    <property type="entry name" value="POLYKETIDE SYNTHASE 44-RELATED"/>
    <property type="match status" value="1"/>
</dbReference>
<accession>A0A545W8D3</accession>
<dbReference type="SMART" id="SM00827">
    <property type="entry name" value="PKS_AT"/>
    <property type="match status" value="1"/>
</dbReference>
<dbReference type="Pfam" id="PF00698">
    <property type="entry name" value="Acyl_transf_1"/>
    <property type="match status" value="1"/>
</dbReference>
<dbReference type="Pfam" id="PF07993">
    <property type="entry name" value="NAD_binding_4"/>
    <property type="match status" value="1"/>
</dbReference>
<dbReference type="SUPFAM" id="SSF51735">
    <property type="entry name" value="NAD(P)-binding Rossmann-fold domains"/>
    <property type="match status" value="1"/>
</dbReference>
<dbReference type="InterPro" id="IPR006162">
    <property type="entry name" value="Ppantetheine_attach_site"/>
</dbReference>
<dbReference type="GO" id="GO:0004315">
    <property type="term" value="F:3-oxoacyl-[acyl-carrier-protein] synthase activity"/>
    <property type="evidence" value="ECO:0007669"/>
    <property type="project" value="InterPro"/>
</dbReference>
<dbReference type="EMBL" id="SPUK01000003">
    <property type="protein sequence ID" value="TQV99026.1"/>
    <property type="molecule type" value="Genomic_DNA"/>
</dbReference>
<dbReference type="CDD" id="cd00833">
    <property type="entry name" value="PKS"/>
    <property type="match status" value="1"/>
</dbReference>
<keyword evidence="4" id="KW-0511">Multifunctional enzyme</keyword>
<evidence type="ECO:0000313" key="9">
    <source>
        <dbReference type="EMBL" id="TQV99026.1"/>
    </source>
</evidence>
<evidence type="ECO:0000256" key="1">
    <source>
        <dbReference type="ARBA" id="ARBA00022450"/>
    </source>
</evidence>
<dbReference type="PROSITE" id="PS00606">
    <property type="entry name" value="KS3_1"/>
    <property type="match status" value="1"/>
</dbReference>
<dbReference type="InterPro" id="IPR050444">
    <property type="entry name" value="Polyketide_Synthase"/>
</dbReference>
<dbReference type="Gene3D" id="3.40.50.720">
    <property type="entry name" value="NAD(P)-binding Rossmann-like Domain"/>
    <property type="match status" value="1"/>
</dbReference>
<dbReference type="CDD" id="cd02440">
    <property type="entry name" value="AdoMet_MTases"/>
    <property type="match status" value="1"/>
</dbReference>
<dbReference type="SUPFAM" id="SSF53335">
    <property type="entry name" value="S-adenosyl-L-methionine-dependent methyltransferases"/>
    <property type="match status" value="1"/>
</dbReference>
<feature type="compositionally biased region" description="Polar residues" evidence="6">
    <location>
        <begin position="1624"/>
        <end position="1644"/>
    </location>
</feature>
<keyword evidence="10" id="KW-1185">Reference proteome</keyword>
<dbReference type="Gene3D" id="3.40.47.10">
    <property type="match status" value="1"/>
</dbReference>
<dbReference type="Gene3D" id="3.40.50.150">
    <property type="entry name" value="Vaccinia Virus protein VP39"/>
    <property type="match status" value="1"/>
</dbReference>
<sequence length="2614" mass="285586">MGSLPVDTEPQTVFLFGPQALLLDVVDVKTLRDTIYSTPNHQWALRSLEELPQCWEQIAEEVPKLRRFEAKEILHDFLVQFKSGNLAASAFPLRNIITTPLVVMMQIIEYSEALRESWPGIKDDDGVPGDFLNQSIAAGLCTGMLGAMAASHSDTLQQLRTNASTAMKQAMAIGALVDAEMSNEESDGRAVSYSVSWGAGGSLATLEKLMKPYENAYISVLMDERRATVTVSEKSSTEFTKALRAAGVYVVRLELGGRFHWHGHEHEAAQLESLFAQREKFRISSNQVMKFHGGSQGSEQGASVQAAVLRGILVEQCDWFASFGQLMALSSSHGSIISIGRERCVPPTLGSTLRSRFVQIGDAILSEQRAGAPANDDDDDGRIAVVGMACHVPGAEDLEEFWKILLSGQSQHENVPPERLLMDTSRRSLGRREWFGNFIDDYDKFDHKFFKKSPRESASMDPQQRLCLKLAYQAVEQAGYFTPPSTGNDSRVGCYIGMGNVDYWDNIACHPANAYSTTGNLRAFAAGKISHYFGWTGPSLTIDTACSSSSVAVHQACQALLHGECSRALAAGVNIFTSANWFHNLAGASFLSATGQCKPFDASGDGYCRAEGGGAVFLKKLSSAVADGDRVLGVIAATKVYQNQNCTGITVPNVPSLSQLFRDTLAQAKLKPRAVTVVEAHGTGTPVGDPAEYDAIRTALGGQTRANTTLSLMSVKGLVGHAEFASGIISLIKILLMIHHGTIPPQASFVACSPALKATPADRIEIATKAKPWDADFRAALINNYGASGSNASMIVTEPPRLRQPLTSGSTAHSDHHNYPFQFRALDQKSLRAYAGKLRQYIDSQASERLANRSALSVSTLSLQLLRQSNPTLPCAALFSASSLAEVSSQLASIESGSGYDQYPVTEASVILCFGGQISTCIGLDRTVFESATVLRSHLDECNRMCLSLGLDRIYPDIFQKSAIEDICRLHVALFAMQYSCAQTWMECGLRVTATVGHSFGELTALCISGAYSLSDALRVVSRRARIIRDSWGSEKGAMLAVEADAAAVEALLAKASEESFGETNIGIACHNGPKSFTLAGSAQWVAHFQDLASGAATAPKMKRLNVTNGFHSTLVEPLMKDLEEVTAGMEIKSTSIRVERATRDVSRNSLPFNFVAQHLRSPVYFHDAVQRLHKEYPQAVWLEAGSNSSIAAMVSRSVGDSHSNHFQAVNITSNNSLSFLVDTTVSLWKQGVIVDFWLHRSSQSFSPIIIPPYQFEKVRHWMDLKEAPPQSPAPINNEISTEPVTPTTLTSFVMPQVKDNGCCHLQVNIGSPRFQQAINATTIARKLRCAVAMFHVEVALDAIHRCSPELKTASLHPVIKRTQISKHLTSETKGDLFLDIAWTKGNPRRCNWTMSSNNDAHRNSVTIYSTGIISFQSSEDPFIGESYQHLKRLSGRARCEKLLLGDAGGSVDLLQGRSIYRSMRQLIDFKTGAGRVQKIFGSENEAAGFIRVAFTSEDQDTARGSARMTRIEAFCQVPSIFLNLMVEDEEKVELQPENNGVFLCRGFSKWLGNARVSDRAAQETEWRVFLTCHKSSSSEYVADVFVFHHLNGELGEVILGMLFQRQTPEDIVRDDFKRELSEISTRSSTSAGVPMPTASTAYDTSHEGTKDNQTVYSDAAASTKPAQGPVAAEDRPDVHEKTVDLVCNLSGLEPDDVKSDSDLAELGIDSLMAMEVVREVDAAFHVVLSNNSLMELTDFKSLVACIRSGLGLSNDTNSTVNPSSLSATSIASDQTSAAPMAESPSTASASKDSAANIHMIMPNNTAATLSTSTLLETFAEVAWQTDDLLEKHNLAGYQKRITPRISELCVAYMLDAFDELGCSIRSAQAGENIARAKHLAKHERLMKLMYQLLAVDARLIDIDGPTITRTKIAPPLKSAETLLAKLLEEEPTHVYDVKLAALVGTRFADLITGKEDGAQLIFGRQESRGVASDFYAKSPFTGVWIDQLMIFVEKLVSGLQDAGTTLNILEIGAGTGGTTSQILPLLAKLGVPVRYTMSDISGSLVAAARKRFKSYSFVEFKVVDVESQPSPALLQSQHVVLATNCIHATRNLSVSLQNIHKVLRPDGFLMLLETTAQVSWIDFVFGLLESWWLFEDERDYVLAPVDHWETILRSVGFGHVDWTRGDHPESGLQRLIIALPSPEGHPPVARPANYVSRVFEPSLPRNNDERQKLADGYIEQYSKGFELPHGAVARHKSPSSHCILVTGATGSLGSHIVAALAQREDVGTVICINRLSNAGSISRQKSSFDMRGIELNATDMAKLEVIETDTSKPSIGLSGDKYQSVIKRVTHVVHSAWPMSLTRPIRMYETQMKILKNLISLAVDITEAQPTLCLGFQFVSSIAVVANYPLWKNSALVPEQMTTVESVPLTGYAEAKQVCEGVLSKTLRRYPDRFQAMAVRVAQISGSTTNGYWNNSEYIPFLIKTSQSLGILPRLDGTLSWFPVDGVAATLGELLMSESAKDLIYHIDNPSRQGWREMTLSLAGALGLGENNIVPFEEWVDRVRRLRGSTVDNPALQLIDFFENYFIPMSCGDLVLDTTKASSYSETLRNQAPISDEVVGKYIASLRKSGFLN</sequence>
<evidence type="ECO:0000313" key="10">
    <source>
        <dbReference type="Proteomes" id="UP000315783"/>
    </source>
</evidence>
<dbReference type="Pfam" id="PF18558">
    <property type="entry name" value="HTH_51"/>
    <property type="match status" value="1"/>
</dbReference>
<evidence type="ECO:0000259" key="7">
    <source>
        <dbReference type="PROSITE" id="PS50075"/>
    </source>
</evidence>
<dbReference type="SMART" id="SM00823">
    <property type="entry name" value="PKS_PP"/>
    <property type="match status" value="1"/>
</dbReference>
<dbReference type="Pfam" id="PF00550">
    <property type="entry name" value="PP-binding"/>
    <property type="match status" value="1"/>
</dbReference>
<evidence type="ECO:0000256" key="4">
    <source>
        <dbReference type="ARBA" id="ARBA00023268"/>
    </source>
</evidence>
<dbReference type="SUPFAM" id="SSF55048">
    <property type="entry name" value="Probable ACP-binding domain of malonyl-CoA ACP transacylase"/>
    <property type="match status" value="1"/>
</dbReference>
<dbReference type="PROSITE" id="PS52004">
    <property type="entry name" value="KS3_2"/>
    <property type="match status" value="1"/>
</dbReference>
<dbReference type="InterPro" id="IPR020841">
    <property type="entry name" value="PKS_Beta-ketoAc_synthase_dom"/>
</dbReference>
<proteinExistence type="predicted"/>
<dbReference type="OrthoDB" id="4865177at2759"/>
<keyword evidence="5" id="KW-0012">Acyltransferase</keyword>
<dbReference type="Pfam" id="PF00109">
    <property type="entry name" value="ketoacyl-synt"/>
    <property type="match status" value="1"/>
</dbReference>
<comment type="caution">
    <text evidence="9">The sequence shown here is derived from an EMBL/GenBank/DDBJ whole genome shotgun (WGS) entry which is preliminary data.</text>
</comment>
<evidence type="ECO:0000256" key="3">
    <source>
        <dbReference type="ARBA" id="ARBA00022679"/>
    </source>
</evidence>
<dbReference type="InterPro" id="IPR018201">
    <property type="entry name" value="Ketoacyl_synth_AS"/>
</dbReference>
<dbReference type="InterPro" id="IPR014030">
    <property type="entry name" value="Ketoacyl_synth_N"/>
</dbReference>
<feature type="region of interest" description="Disordered" evidence="6">
    <location>
        <begin position="1624"/>
        <end position="1652"/>
    </location>
</feature>
<feature type="domain" description="Ketosynthase family 3 (KS3)" evidence="8">
    <location>
        <begin position="380"/>
        <end position="798"/>
    </location>
</feature>
<dbReference type="PROSITE" id="PS00012">
    <property type="entry name" value="PHOSPHOPANTETHEINE"/>
    <property type="match status" value="1"/>
</dbReference>
<evidence type="ECO:0000256" key="2">
    <source>
        <dbReference type="ARBA" id="ARBA00022553"/>
    </source>
</evidence>
<protein>
    <submittedName>
        <fullName evidence="9">Hybrid PKS/NRPS enzyme</fullName>
    </submittedName>
</protein>
<dbReference type="SUPFAM" id="SSF53901">
    <property type="entry name" value="Thiolase-like"/>
    <property type="match status" value="1"/>
</dbReference>
<feature type="domain" description="Carrier" evidence="7">
    <location>
        <begin position="1674"/>
        <end position="1751"/>
    </location>
</feature>
<evidence type="ECO:0000259" key="8">
    <source>
        <dbReference type="PROSITE" id="PS52004"/>
    </source>
</evidence>
<dbReference type="InterPro" id="IPR036291">
    <property type="entry name" value="NAD(P)-bd_dom_sf"/>
</dbReference>
<dbReference type="InterPro" id="IPR001227">
    <property type="entry name" value="Ac_transferase_dom_sf"/>
</dbReference>
<dbReference type="GO" id="GO:0044550">
    <property type="term" value="P:secondary metabolite biosynthetic process"/>
    <property type="evidence" value="ECO:0007669"/>
    <property type="project" value="UniProtKB-ARBA"/>
</dbReference>
<dbReference type="PROSITE" id="PS50075">
    <property type="entry name" value="CARRIER"/>
    <property type="match status" value="1"/>
</dbReference>
<evidence type="ECO:0000256" key="6">
    <source>
        <dbReference type="SAM" id="MobiDB-lite"/>
    </source>
</evidence>
<dbReference type="Gene3D" id="1.10.1200.10">
    <property type="entry name" value="ACP-like"/>
    <property type="match status" value="1"/>
</dbReference>
<dbReference type="InterPro" id="IPR029063">
    <property type="entry name" value="SAM-dependent_MTases_sf"/>
</dbReference>
<keyword evidence="1" id="KW-0596">Phosphopantetheine</keyword>
<dbReference type="InterPro" id="IPR016036">
    <property type="entry name" value="Malonyl_transacylase_ACP-bd"/>
</dbReference>
<dbReference type="InterPro" id="IPR016039">
    <property type="entry name" value="Thiolase-like"/>
</dbReference>
<gene>
    <name evidence="9" type="ORF">IF1G_03106</name>
</gene>
<evidence type="ECO:0000256" key="5">
    <source>
        <dbReference type="ARBA" id="ARBA00023315"/>
    </source>
</evidence>
<dbReference type="Gene3D" id="3.40.366.10">
    <property type="entry name" value="Malonyl-Coenzyme A Acyl Carrier Protein, domain 2"/>
    <property type="match status" value="2"/>
</dbReference>
<dbReference type="InterPro" id="IPR020806">
    <property type="entry name" value="PKS_PP-bd"/>
</dbReference>
<dbReference type="Pfam" id="PF02801">
    <property type="entry name" value="Ketoacyl-synt_C"/>
    <property type="match status" value="1"/>
</dbReference>
<dbReference type="PANTHER" id="PTHR45681:SF6">
    <property type="entry name" value="POLYKETIDE SYNTHASE 37"/>
    <property type="match status" value="1"/>
</dbReference>
<dbReference type="Pfam" id="PF08242">
    <property type="entry name" value="Methyltransf_12"/>
    <property type="match status" value="1"/>
</dbReference>
<keyword evidence="3" id="KW-0808">Transferase</keyword>
<dbReference type="InterPro" id="IPR013120">
    <property type="entry name" value="FAR_NAD-bd"/>
</dbReference>
<organism evidence="9 10">
    <name type="scientific">Cordyceps javanica</name>
    <dbReference type="NCBI Taxonomy" id="43265"/>
    <lineage>
        <taxon>Eukaryota</taxon>
        <taxon>Fungi</taxon>
        <taxon>Dikarya</taxon>
        <taxon>Ascomycota</taxon>
        <taxon>Pezizomycotina</taxon>
        <taxon>Sordariomycetes</taxon>
        <taxon>Hypocreomycetidae</taxon>
        <taxon>Hypocreales</taxon>
        <taxon>Cordycipitaceae</taxon>
        <taxon>Cordyceps</taxon>
    </lineage>
</organism>
<dbReference type="Gene3D" id="3.10.129.110">
    <property type="entry name" value="Polyketide synthase dehydratase"/>
    <property type="match status" value="1"/>
</dbReference>
<dbReference type="Gene3D" id="3.30.70.3290">
    <property type="match status" value="1"/>
</dbReference>
<dbReference type="SMART" id="SM00825">
    <property type="entry name" value="PKS_KS"/>
    <property type="match status" value="1"/>
</dbReference>
<dbReference type="InterPro" id="IPR016035">
    <property type="entry name" value="Acyl_Trfase/lysoPLipase"/>
</dbReference>
<dbReference type="Pfam" id="PF16073">
    <property type="entry name" value="SAT"/>
    <property type="match status" value="1"/>
</dbReference>
<name>A0A545W8D3_9HYPO</name>
<dbReference type="InterPro" id="IPR036736">
    <property type="entry name" value="ACP-like_sf"/>
</dbReference>
<dbReference type="InterPro" id="IPR009081">
    <property type="entry name" value="PP-bd_ACP"/>
</dbReference>
<dbReference type="InterPro" id="IPR014043">
    <property type="entry name" value="Acyl_transferase_dom"/>
</dbReference>
<dbReference type="SUPFAM" id="SSF52151">
    <property type="entry name" value="FabD/lysophospholipase-like"/>
    <property type="match status" value="1"/>
</dbReference>
<dbReference type="InterPro" id="IPR042104">
    <property type="entry name" value="PKS_dehydratase_sf"/>
</dbReference>